<keyword evidence="3" id="KW-1185">Reference proteome</keyword>
<dbReference type="Proteomes" id="UP000748531">
    <property type="component" value="Unassembled WGS sequence"/>
</dbReference>
<sequence length="67" mass="7630">MGTALHSLIPSRFLMILAHLILCLSLLLNEKSQLIETSLPKRFSAIEAKYMSDFHISTMFMVSYNLV</sequence>
<comment type="caution">
    <text evidence="2">The sequence shown here is derived from an EMBL/GenBank/DDBJ whole genome shotgun (WGS) entry which is preliminary data.</text>
</comment>
<dbReference type="OrthoDB" id="6279159at2759"/>
<evidence type="ECO:0008006" key="4">
    <source>
        <dbReference type="Google" id="ProtNLM"/>
    </source>
</evidence>
<evidence type="ECO:0000256" key="1">
    <source>
        <dbReference type="SAM" id="SignalP"/>
    </source>
</evidence>
<feature type="signal peptide" evidence="1">
    <location>
        <begin position="1"/>
        <end position="23"/>
    </location>
</feature>
<feature type="chain" id="PRO_5035310603" description="Transmembrane protein 107" evidence="1">
    <location>
        <begin position="24"/>
        <end position="67"/>
    </location>
</feature>
<protein>
    <recommendedName>
        <fullName evidence="4">Transmembrane protein 107</fullName>
    </recommendedName>
</protein>
<reference evidence="2" key="1">
    <citation type="submission" date="2019-05" db="EMBL/GenBank/DDBJ databases">
        <title>Annotation for the trematode Paragonimus heterotremus.</title>
        <authorList>
            <person name="Choi Y.-J."/>
        </authorList>
    </citation>
    <scope>NUCLEOTIDE SEQUENCE</scope>
    <source>
        <strain evidence="2">LC</strain>
    </source>
</reference>
<accession>A0A8J4WKB5</accession>
<dbReference type="EMBL" id="LUCH01001016">
    <property type="protein sequence ID" value="KAF5403839.1"/>
    <property type="molecule type" value="Genomic_DNA"/>
</dbReference>
<evidence type="ECO:0000313" key="3">
    <source>
        <dbReference type="Proteomes" id="UP000748531"/>
    </source>
</evidence>
<gene>
    <name evidence="2" type="ORF">PHET_02617</name>
</gene>
<keyword evidence="1" id="KW-0732">Signal</keyword>
<proteinExistence type="predicted"/>
<organism evidence="2 3">
    <name type="scientific">Paragonimus heterotremus</name>
    <dbReference type="NCBI Taxonomy" id="100268"/>
    <lineage>
        <taxon>Eukaryota</taxon>
        <taxon>Metazoa</taxon>
        <taxon>Spiralia</taxon>
        <taxon>Lophotrochozoa</taxon>
        <taxon>Platyhelminthes</taxon>
        <taxon>Trematoda</taxon>
        <taxon>Digenea</taxon>
        <taxon>Plagiorchiida</taxon>
        <taxon>Troglotremata</taxon>
        <taxon>Troglotrematidae</taxon>
        <taxon>Paragonimus</taxon>
    </lineage>
</organism>
<evidence type="ECO:0000313" key="2">
    <source>
        <dbReference type="EMBL" id="KAF5403839.1"/>
    </source>
</evidence>
<name>A0A8J4WKB5_9TREM</name>
<dbReference type="AlphaFoldDB" id="A0A8J4WKB5"/>